<evidence type="ECO:0000313" key="10">
    <source>
        <dbReference type="EMBL" id="KAK7073736.1"/>
    </source>
</evidence>
<keyword evidence="4 8" id="KW-1133">Transmembrane helix</keyword>
<dbReference type="PROSITE" id="PS50088">
    <property type="entry name" value="ANK_REPEAT"/>
    <property type="match status" value="3"/>
</dbReference>
<dbReference type="PROSITE" id="PS50216">
    <property type="entry name" value="DHHC"/>
    <property type="match status" value="1"/>
</dbReference>
<dbReference type="Pfam" id="PF12796">
    <property type="entry name" value="Ank_2"/>
    <property type="match status" value="2"/>
</dbReference>
<protein>
    <recommendedName>
        <fullName evidence="8">Palmitoyltransferase</fullName>
        <ecNumber evidence="8">2.3.1.225</ecNumber>
    </recommendedName>
</protein>
<proteinExistence type="inferred from homology"/>
<dbReference type="GO" id="GO:0019706">
    <property type="term" value="F:protein-cysteine S-palmitoyltransferase activity"/>
    <property type="evidence" value="ECO:0007669"/>
    <property type="project" value="UniProtKB-EC"/>
</dbReference>
<dbReference type="PANTHER" id="PTHR24161">
    <property type="entry name" value="ANK_REP_REGION DOMAIN-CONTAINING PROTEIN-RELATED"/>
    <property type="match status" value="1"/>
</dbReference>
<feature type="transmembrane region" description="Helical" evidence="8">
    <location>
        <begin position="279"/>
        <end position="298"/>
    </location>
</feature>
<feature type="transmembrane region" description="Helical" evidence="8">
    <location>
        <begin position="310"/>
        <end position="332"/>
    </location>
</feature>
<feature type="domain" description="Palmitoyltransferase DHHC" evidence="9">
    <location>
        <begin position="387"/>
        <end position="513"/>
    </location>
</feature>
<dbReference type="SUPFAM" id="SSF48403">
    <property type="entry name" value="Ankyrin repeat"/>
    <property type="match status" value="1"/>
</dbReference>
<dbReference type="GO" id="GO:0016020">
    <property type="term" value="C:membrane"/>
    <property type="evidence" value="ECO:0007669"/>
    <property type="project" value="UniProtKB-SubCell"/>
</dbReference>
<dbReference type="SMART" id="SM00248">
    <property type="entry name" value="ANK"/>
    <property type="match status" value="5"/>
</dbReference>
<organism evidence="10 11">
    <name type="scientific">Halocaridina rubra</name>
    <name type="common">Hawaiian red shrimp</name>
    <dbReference type="NCBI Taxonomy" id="373956"/>
    <lineage>
        <taxon>Eukaryota</taxon>
        <taxon>Metazoa</taxon>
        <taxon>Ecdysozoa</taxon>
        <taxon>Arthropoda</taxon>
        <taxon>Crustacea</taxon>
        <taxon>Multicrustacea</taxon>
        <taxon>Malacostraca</taxon>
        <taxon>Eumalacostraca</taxon>
        <taxon>Eucarida</taxon>
        <taxon>Decapoda</taxon>
        <taxon>Pleocyemata</taxon>
        <taxon>Caridea</taxon>
        <taxon>Atyoidea</taxon>
        <taxon>Atyidae</taxon>
        <taxon>Halocaridina</taxon>
    </lineage>
</organism>
<feature type="repeat" description="ANK" evidence="7">
    <location>
        <begin position="74"/>
        <end position="106"/>
    </location>
</feature>
<evidence type="ECO:0000256" key="5">
    <source>
        <dbReference type="ARBA" id="ARBA00023043"/>
    </source>
</evidence>
<dbReference type="InterPro" id="IPR036770">
    <property type="entry name" value="Ankyrin_rpt-contain_sf"/>
</dbReference>
<comment type="catalytic activity">
    <reaction evidence="8">
        <text>L-cysteinyl-[protein] + hexadecanoyl-CoA = S-hexadecanoyl-L-cysteinyl-[protein] + CoA</text>
        <dbReference type="Rhea" id="RHEA:36683"/>
        <dbReference type="Rhea" id="RHEA-COMP:10131"/>
        <dbReference type="Rhea" id="RHEA-COMP:11032"/>
        <dbReference type="ChEBI" id="CHEBI:29950"/>
        <dbReference type="ChEBI" id="CHEBI:57287"/>
        <dbReference type="ChEBI" id="CHEBI:57379"/>
        <dbReference type="ChEBI" id="CHEBI:74151"/>
        <dbReference type="EC" id="2.3.1.225"/>
    </reaction>
</comment>
<comment type="domain">
    <text evidence="8">The DHHC domain is required for palmitoyltransferase activity.</text>
</comment>
<dbReference type="InterPro" id="IPR001594">
    <property type="entry name" value="Palmitoyltrfase_DHHC"/>
</dbReference>
<name>A0AAN8X071_HALRR</name>
<keyword evidence="3" id="KW-0677">Repeat</keyword>
<feature type="repeat" description="ANK" evidence="7">
    <location>
        <begin position="41"/>
        <end position="73"/>
    </location>
</feature>
<feature type="transmembrane region" description="Helical" evidence="8">
    <location>
        <begin position="338"/>
        <end position="356"/>
    </location>
</feature>
<sequence>MAAMTASVINNFADLALSLPAPSLESTIRQNPSVVDATGYDGRTALQKAVMIGNLPVARTLLQYGADPNLRSQSGETAVHIACCRGLLNVVVTLLKHGGDPMVVDGAGRVAIHCASIAGSMLLVQYLAEVCEVNLEVEDGRGCTPLHIAAGCGHLALVQYLIQHKKVSRTKIDSEGNTPLHSGAAGGVSGVCWAIVYPGAEQLLTVPNNAGLTPSQVAHATTSVSPDCRKWIDKWTRQYERSGAVESPRWPWIIQMLTPVTIFYVGILMSVFGMPHHQWVAGVPVFIVMLTVMARQQHRIRHPTRSPNPIYLGAYVSGFLSTLLCYAFALEAHRHEPIIVSFAMWGLSLAHMYLLYKLISGDPGVVRAEGPLQEVLRGVGEGVVRGYCSECQLASPPLSHHCRLCEKCHHHTDHHCLFLNTCVAANNHWHFIIFIITNMMLMLGFLHASYWATMPTNVVGDWGDRLYAHFWYLLDDSIWAFLMIVLNATSMVWAFYLLKSQLHVIGSQQTTLCRLKLGAPLTNQTKKEKLRNIWSFLIRGRVPLSNQTHYFSQV</sequence>
<keyword evidence="2 8" id="KW-0812">Transmembrane</keyword>
<dbReference type="InterPro" id="IPR002110">
    <property type="entry name" value="Ankyrin_rpt"/>
</dbReference>
<keyword evidence="8" id="KW-0808">Transferase</keyword>
<feature type="repeat" description="ANK" evidence="7">
    <location>
        <begin position="141"/>
        <end position="164"/>
    </location>
</feature>
<keyword evidence="5 7" id="KW-0040">ANK repeat</keyword>
<comment type="similarity">
    <text evidence="8">Belongs to the DHHC palmitoyltransferase family.</text>
</comment>
<dbReference type="EC" id="2.3.1.225" evidence="8"/>
<feature type="transmembrane region" description="Helical" evidence="8">
    <location>
        <begin position="431"/>
        <end position="452"/>
    </location>
</feature>
<evidence type="ECO:0000256" key="4">
    <source>
        <dbReference type="ARBA" id="ARBA00022989"/>
    </source>
</evidence>
<dbReference type="Pfam" id="PF01529">
    <property type="entry name" value="DHHC"/>
    <property type="match status" value="1"/>
</dbReference>
<evidence type="ECO:0000256" key="6">
    <source>
        <dbReference type="ARBA" id="ARBA00023136"/>
    </source>
</evidence>
<dbReference type="Gene3D" id="1.25.40.20">
    <property type="entry name" value="Ankyrin repeat-containing domain"/>
    <property type="match status" value="1"/>
</dbReference>
<evidence type="ECO:0000313" key="11">
    <source>
        <dbReference type="Proteomes" id="UP001381693"/>
    </source>
</evidence>
<evidence type="ECO:0000256" key="7">
    <source>
        <dbReference type="PROSITE-ProRule" id="PRU00023"/>
    </source>
</evidence>
<dbReference type="EMBL" id="JAXCGZ010012171">
    <property type="protein sequence ID" value="KAK7073736.1"/>
    <property type="molecule type" value="Genomic_DNA"/>
</dbReference>
<evidence type="ECO:0000256" key="8">
    <source>
        <dbReference type="RuleBase" id="RU079119"/>
    </source>
</evidence>
<dbReference type="AlphaFoldDB" id="A0AAN8X071"/>
<evidence type="ECO:0000256" key="1">
    <source>
        <dbReference type="ARBA" id="ARBA00004141"/>
    </source>
</evidence>
<comment type="subcellular location">
    <subcellularLocation>
        <location evidence="1">Membrane</location>
        <topology evidence="1">Multi-pass membrane protein</topology>
    </subcellularLocation>
</comment>
<evidence type="ECO:0000259" key="9">
    <source>
        <dbReference type="Pfam" id="PF01529"/>
    </source>
</evidence>
<keyword evidence="11" id="KW-1185">Reference proteome</keyword>
<evidence type="ECO:0000256" key="2">
    <source>
        <dbReference type="ARBA" id="ARBA00022692"/>
    </source>
</evidence>
<reference evidence="10 11" key="1">
    <citation type="submission" date="2023-11" db="EMBL/GenBank/DDBJ databases">
        <title>Halocaridina rubra genome assembly.</title>
        <authorList>
            <person name="Smith C."/>
        </authorList>
    </citation>
    <scope>NUCLEOTIDE SEQUENCE [LARGE SCALE GENOMIC DNA]</scope>
    <source>
        <strain evidence="10">EP-1</strain>
        <tissue evidence="10">Whole</tissue>
    </source>
</reference>
<accession>A0AAN8X071</accession>
<dbReference type="PANTHER" id="PTHR24161:SF118">
    <property type="entry name" value="PALMITOYLTRANSFERASE"/>
    <property type="match status" value="1"/>
</dbReference>
<keyword evidence="6 8" id="KW-0472">Membrane</keyword>
<keyword evidence="8" id="KW-0012">Acyltransferase</keyword>
<feature type="transmembrane region" description="Helical" evidence="8">
    <location>
        <begin position="478"/>
        <end position="498"/>
    </location>
</feature>
<comment type="caution">
    <text evidence="10">The sequence shown here is derived from an EMBL/GenBank/DDBJ whole genome shotgun (WGS) entry which is preliminary data.</text>
</comment>
<dbReference type="PROSITE" id="PS50297">
    <property type="entry name" value="ANK_REP_REGION"/>
    <property type="match status" value="3"/>
</dbReference>
<feature type="transmembrane region" description="Helical" evidence="8">
    <location>
        <begin position="250"/>
        <end position="273"/>
    </location>
</feature>
<dbReference type="Proteomes" id="UP001381693">
    <property type="component" value="Unassembled WGS sequence"/>
</dbReference>
<gene>
    <name evidence="10" type="ORF">SK128_022719</name>
</gene>
<evidence type="ECO:0000256" key="3">
    <source>
        <dbReference type="ARBA" id="ARBA00022737"/>
    </source>
</evidence>